<keyword evidence="1" id="KW-0472">Membrane</keyword>
<proteinExistence type="predicted"/>
<accession>A0A0M9WCH4</accession>
<evidence type="ECO:0000313" key="3">
    <source>
        <dbReference type="Proteomes" id="UP000037696"/>
    </source>
</evidence>
<dbReference type="EMBL" id="LHQQ01000201">
    <property type="protein sequence ID" value="KOS39475.1"/>
    <property type="molecule type" value="Genomic_DNA"/>
</dbReference>
<feature type="transmembrane region" description="Helical" evidence="1">
    <location>
        <begin position="56"/>
        <end position="76"/>
    </location>
</feature>
<dbReference type="Proteomes" id="UP000037696">
    <property type="component" value="Unassembled WGS sequence"/>
</dbReference>
<comment type="caution">
    <text evidence="2">The sequence shown here is derived from an EMBL/GenBank/DDBJ whole genome shotgun (WGS) entry which is preliminary data.</text>
</comment>
<reference evidence="2 3" key="1">
    <citation type="submission" date="2015-08" db="EMBL/GenBank/DDBJ databases">
        <title>Genome sequencing of Penicillium nordicum.</title>
        <authorList>
            <person name="Nguyen H.D."/>
            <person name="Seifert K.A."/>
        </authorList>
    </citation>
    <scope>NUCLEOTIDE SEQUENCE [LARGE SCALE GENOMIC DNA]</scope>
    <source>
        <strain evidence="2 3">DAOMC 185683</strain>
    </source>
</reference>
<name>A0A0M9WCH4_9EURO</name>
<keyword evidence="1" id="KW-0812">Transmembrane</keyword>
<sequence length="89" mass="10100">MRRHLLHVFFSIGGLKHFAGGRPALVHSEWILCLSSFFILLFLLPLAFLDPFHSFVLLWLGFWLAVLAVLAGHLGVEQAFLHPHVTSRL</sequence>
<keyword evidence="3" id="KW-1185">Reference proteome</keyword>
<gene>
    <name evidence="2" type="ORF">ACN38_g9673</name>
</gene>
<keyword evidence="1" id="KW-1133">Transmembrane helix</keyword>
<evidence type="ECO:0000313" key="2">
    <source>
        <dbReference type="EMBL" id="KOS39475.1"/>
    </source>
</evidence>
<evidence type="ECO:0000256" key="1">
    <source>
        <dbReference type="SAM" id="Phobius"/>
    </source>
</evidence>
<feature type="transmembrane region" description="Helical" evidence="1">
    <location>
        <begin position="29"/>
        <end position="49"/>
    </location>
</feature>
<organism evidence="2 3">
    <name type="scientific">Penicillium nordicum</name>
    <dbReference type="NCBI Taxonomy" id="229535"/>
    <lineage>
        <taxon>Eukaryota</taxon>
        <taxon>Fungi</taxon>
        <taxon>Dikarya</taxon>
        <taxon>Ascomycota</taxon>
        <taxon>Pezizomycotina</taxon>
        <taxon>Eurotiomycetes</taxon>
        <taxon>Eurotiomycetidae</taxon>
        <taxon>Eurotiales</taxon>
        <taxon>Aspergillaceae</taxon>
        <taxon>Penicillium</taxon>
    </lineage>
</organism>
<protein>
    <submittedName>
        <fullName evidence="2">Uncharacterized protein</fullName>
    </submittedName>
</protein>
<dbReference type="AlphaFoldDB" id="A0A0M9WCH4"/>